<proteinExistence type="predicted"/>
<name>A0AAN6WCN5_9PEZI</name>
<dbReference type="AlphaFoldDB" id="A0AAN6WCN5"/>
<evidence type="ECO:0000313" key="4">
    <source>
        <dbReference type="Proteomes" id="UP001302321"/>
    </source>
</evidence>
<comment type="caution">
    <text evidence="3">The sequence shown here is derived from an EMBL/GenBank/DDBJ whole genome shotgun (WGS) entry which is preliminary data.</text>
</comment>
<sequence>MFTYTLVSALVSATLALATPAPAPAITPAPIYNRQSGSALELKCQAQYESMAARAPDLPFDHPIIQWLNQPENINIFTDFTDIDKLCAAVWGKNSVEPPSSLSSQWSSYRSEVGMFGVSMKGPADELKSMGCPASIAAGAGLLAITEERSCSVAYKAYLDAFPYLTADEDDAATTSSTQTNTIAPSTTTGSSQETAASGNDSESEDGNGSSGSDSGSTEEGSTETTSTSTAGSPKETGHVAVAAAAAIAIAGAMAAL</sequence>
<dbReference type="Proteomes" id="UP001302321">
    <property type="component" value="Unassembled WGS sequence"/>
</dbReference>
<evidence type="ECO:0000256" key="1">
    <source>
        <dbReference type="SAM" id="MobiDB-lite"/>
    </source>
</evidence>
<gene>
    <name evidence="3" type="ORF">QBC36DRAFT_70384</name>
</gene>
<feature type="compositionally biased region" description="Polar residues" evidence="1">
    <location>
        <begin position="173"/>
        <end position="197"/>
    </location>
</feature>
<evidence type="ECO:0000313" key="3">
    <source>
        <dbReference type="EMBL" id="KAK4179554.1"/>
    </source>
</evidence>
<keyword evidence="4" id="KW-1185">Reference proteome</keyword>
<reference evidence="3" key="2">
    <citation type="submission" date="2023-05" db="EMBL/GenBank/DDBJ databases">
        <authorList>
            <consortium name="Lawrence Berkeley National Laboratory"/>
            <person name="Steindorff A."/>
            <person name="Hensen N."/>
            <person name="Bonometti L."/>
            <person name="Westerberg I."/>
            <person name="Brannstrom I.O."/>
            <person name="Guillou S."/>
            <person name="Cros-Aarteil S."/>
            <person name="Calhoun S."/>
            <person name="Haridas S."/>
            <person name="Kuo A."/>
            <person name="Mondo S."/>
            <person name="Pangilinan J."/>
            <person name="Riley R."/>
            <person name="Labutti K."/>
            <person name="Andreopoulos B."/>
            <person name="Lipzen A."/>
            <person name="Chen C."/>
            <person name="Yanf M."/>
            <person name="Daum C."/>
            <person name="Ng V."/>
            <person name="Clum A."/>
            <person name="Ohm R."/>
            <person name="Martin F."/>
            <person name="Silar P."/>
            <person name="Natvig D."/>
            <person name="Lalanne C."/>
            <person name="Gautier V."/>
            <person name="Ament-Velasquez S.L."/>
            <person name="Kruys A."/>
            <person name="Hutchinson M.I."/>
            <person name="Powell A.J."/>
            <person name="Barry K."/>
            <person name="Miller A.N."/>
            <person name="Grigoriev I.V."/>
            <person name="Debuchy R."/>
            <person name="Gladieux P."/>
            <person name="Thoren M.H."/>
            <person name="Johannesson H."/>
        </authorList>
    </citation>
    <scope>NUCLEOTIDE SEQUENCE</scope>
    <source>
        <strain evidence="3">CBS 892.96</strain>
    </source>
</reference>
<feature type="chain" id="PRO_5043050767" description="Infection structure specific protein" evidence="2">
    <location>
        <begin position="19"/>
        <end position="257"/>
    </location>
</feature>
<protein>
    <recommendedName>
        <fullName evidence="5">Infection structure specific protein</fullName>
    </recommendedName>
</protein>
<organism evidence="3 4">
    <name type="scientific">Triangularia setosa</name>
    <dbReference type="NCBI Taxonomy" id="2587417"/>
    <lineage>
        <taxon>Eukaryota</taxon>
        <taxon>Fungi</taxon>
        <taxon>Dikarya</taxon>
        <taxon>Ascomycota</taxon>
        <taxon>Pezizomycotina</taxon>
        <taxon>Sordariomycetes</taxon>
        <taxon>Sordariomycetidae</taxon>
        <taxon>Sordariales</taxon>
        <taxon>Podosporaceae</taxon>
        <taxon>Triangularia</taxon>
    </lineage>
</organism>
<evidence type="ECO:0008006" key="5">
    <source>
        <dbReference type="Google" id="ProtNLM"/>
    </source>
</evidence>
<feature type="signal peptide" evidence="2">
    <location>
        <begin position="1"/>
        <end position="18"/>
    </location>
</feature>
<accession>A0AAN6WCN5</accession>
<keyword evidence="2" id="KW-0732">Signal</keyword>
<evidence type="ECO:0000256" key="2">
    <source>
        <dbReference type="SAM" id="SignalP"/>
    </source>
</evidence>
<reference evidence="3" key="1">
    <citation type="journal article" date="2023" name="Mol. Phylogenet. Evol.">
        <title>Genome-scale phylogeny and comparative genomics of the fungal order Sordariales.</title>
        <authorList>
            <person name="Hensen N."/>
            <person name="Bonometti L."/>
            <person name="Westerberg I."/>
            <person name="Brannstrom I.O."/>
            <person name="Guillou S."/>
            <person name="Cros-Aarteil S."/>
            <person name="Calhoun S."/>
            <person name="Haridas S."/>
            <person name="Kuo A."/>
            <person name="Mondo S."/>
            <person name="Pangilinan J."/>
            <person name="Riley R."/>
            <person name="LaButti K."/>
            <person name="Andreopoulos B."/>
            <person name="Lipzen A."/>
            <person name="Chen C."/>
            <person name="Yan M."/>
            <person name="Daum C."/>
            <person name="Ng V."/>
            <person name="Clum A."/>
            <person name="Steindorff A."/>
            <person name="Ohm R.A."/>
            <person name="Martin F."/>
            <person name="Silar P."/>
            <person name="Natvig D.O."/>
            <person name="Lalanne C."/>
            <person name="Gautier V."/>
            <person name="Ament-Velasquez S.L."/>
            <person name="Kruys A."/>
            <person name="Hutchinson M.I."/>
            <person name="Powell A.J."/>
            <person name="Barry K."/>
            <person name="Miller A.N."/>
            <person name="Grigoriev I.V."/>
            <person name="Debuchy R."/>
            <person name="Gladieux P."/>
            <person name="Hiltunen Thoren M."/>
            <person name="Johannesson H."/>
        </authorList>
    </citation>
    <scope>NUCLEOTIDE SEQUENCE</scope>
    <source>
        <strain evidence="3">CBS 892.96</strain>
    </source>
</reference>
<dbReference type="EMBL" id="MU866114">
    <property type="protein sequence ID" value="KAK4179554.1"/>
    <property type="molecule type" value="Genomic_DNA"/>
</dbReference>
<feature type="compositionally biased region" description="Low complexity" evidence="1">
    <location>
        <begin position="207"/>
        <end position="230"/>
    </location>
</feature>
<feature type="region of interest" description="Disordered" evidence="1">
    <location>
        <begin position="173"/>
        <end position="236"/>
    </location>
</feature>